<gene>
    <name evidence="4" type="ORF">FA15DRAFT_635399</name>
</gene>
<dbReference type="Pfam" id="PF04664">
    <property type="entry name" value="OGFr_N"/>
    <property type="match status" value="1"/>
</dbReference>
<proteinExistence type="inferred from homology"/>
<dbReference type="PANTHER" id="PTHR14015">
    <property type="entry name" value="OPIOID GROWTH FACTOR RECEPTOR OGFR ZETA-TYPE OPIOID RECEPTOR"/>
    <property type="match status" value="1"/>
</dbReference>
<evidence type="ECO:0000256" key="2">
    <source>
        <dbReference type="SAM" id="MobiDB-lite"/>
    </source>
</evidence>
<feature type="domain" description="Opioid growth factor receptor (OGFr) conserved" evidence="3">
    <location>
        <begin position="25"/>
        <end position="226"/>
    </location>
</feature>
<sequence>MSIPRDVKEFLENYPDVDDEADLCDNIRFYQNTLRCRPDRKLVEEIHEEWFGNFDKLEYKHGFIQWLFPIREYGMNYQSQPLQLHEIHAIKADPDAIRRVVDSYRLMLDFYGMRLISSETGLVDRVIPPRNHVGRYRNLVRSSHNYLRISRILKCLSELGLERLNYGFLLHVLNEQSEHDELNTQGIRGSMDRWWANCIRDDEQRDTIGKLIRKVRNPDNDYVFTREEYQAKLGASQETDVEESQGGVSEATD</sequence>
<accession>A0A5C3L4W5</accession>
<dbReference type="EMBL" id="ML210162">
    <property type="protein sequence ID" value="TFK27735.1"/>
    <property type="molecule type" value="Genomic_DNA"/>
</dbReference>
<dbReference type="OrthoDB" id="9030204at2759"/>
<evidence type="ECO:0000313" key="5">
    <source>
        <dbReference type="Proteomes" id="UP000307440"/>
    </source>
</evidence>
<keyword evidence="5" id="KW-1185">Reference proteome</keyword>
<reference evidence="4 5" key="1">
    <citation type="journal article" date="2019" name="Nat. Ecol. Evol.">
        <title>Megaphylogeny resolves global patterns of mushroom evolution.</title>
        <authorList>
            <person name="Varga T."/>
            <person name="Krizsan K."/>
            <person name="Foldi C."/>
            <person name="Dima B."/>
            <person name="Sanchez-Garcia M."/>
            <person name="Sanchez-Ramirez S."/>
            <person name="Szollosi G.J."/>
            <person name="Szarkandi J.G."/>
            <person name="Papp V."/>
            <person name="Albert L."/>
            <person name="Andreopoulos W."/>
            <person name="Angelini C."/>
            <person name="Antonin V."/>
            <person name="Barry K.W."/>
            <person name="Bougher N.L."/>
            <person name="Buchanan P."/>
            <person name="Buyck B."/>
            <person name="Bense V."/>
            <person name="Catcheside P."/>
            <person name="Chovatia M."/>
            <person name="Cooper J."/>
            <person name="Damon W."/>
            <person name="Desjardin D."/>
            <person name="Finy P."/>
            <person name="Geml J."/>
            <person name="Haridas S."/>
            <person name="Hughes K."/>
            <person name="Justo A."/>
            <person name="Karasinski D."/>
            <person name="Kautmanova I."/>
            <person name="Kiss B."/>
            <person name="Kocsube S."/>
            <person name="Kotiranta H."/>
            <person name="LaButti K.M."/>
            <person name="Lechner B.E."/>
            <person name="Liimatainen K."/>
            <person name="Lipzen A."/>
            <person name="Lukacs Z."/>
            <person name="Mihaltcheva S."/>
            <person name="Morgado L.N."/>
            <person name="Niskanen T."/>
            <person name="Noordeloos M.E."/>
            <person name="Ohm R.A."/>
            <person name="Ortiz-Santana B."/>
            <person name="Ovrebo C."/>
            <person name="Racz N."/>
            <person name="Riley R."/>
            <person name="Savchenko A."/>
            <person name="Shiryaev A."/>
            <person name="Soop K."/>
            <person name="Spirin V."/>
            <person name="Szebenyi C."/>
            <person name="Tomsovsky M."/>
            <person name="Tulloss R.E."/>
            <person name="Uehling J."/>
            <person name="Grigoriev I.V."/>
            <person name="Vagvolgyi C."/>
            <person name="Papp T."/>
            <person name="Martin F.M."/>
            <person name="Miettinen O."/>
            <person name="Hibbett D.S."/>
            <person name="Nagy L.G."/>
        </authorList>
    </citation>
    <scope>NUCLEOTIDE SEQUENCE [LARGE SCALE GENOMIC DNA]</scope>
    <source>
        <strain evidence="4 5">CBS 121175</strain>
    </source>
</reference>
<dbReference type="AlphaFoldDB" id="A0A5C3L4W5"/>
<dbReference type="GO" id="GO:0016020">
    <property type="term" value="C:membrane"/>
    <property type="evidence" value="ECO:0007669"/>
    <property type="project" value="InterPro"/>
</dbReference>
<name>A0A5C3L4W5_COPMA</name>
<feature type="region of interest" description="Disordered" evidence="2">
    <location>
        <begin position="233"/>
        <end position="253"/>
    </location>
</feature>
<dbReference type="InterPro" id="IPR006757">
    <property type="entry name" value="OGF_rcpt"/>
</dbReference>
<dbReference type="STRING" id="230819.A0A5C3L4W5"/>
<dbReference type="GO" id="GO:0140625">
    <property type="term" value="F:opioid growth factor receptor activity"/>
    <property type="evidence" value="ECO:0007669"/>
    <property type="project" value="InterPro"/>
</dbReference>
<dbReference type="InterPro" id="IPR039574">
    <property type="entry name" value="OGFr"/>
</dbReference>
<dbReference type="PANTHER" id="PTHR14015:SF2">
    <property type="entry name" value="OPIOID GROWTH FACTOR RECEPTOR (OGFR) CONSERVED DOMAIN-CONTAINING PROTEIN"/>
    <property type="match status" value="1"/>
</dbReference>
<dbReference type="Proteomes" id="UP000307440">
    <property type="component" value="Unassembled WGS sequence"/>
</dbReference>
<comment type="similarity">
    <text evidence="1">Belongs to the opioid growth factor receptor family.</text>
</comment>
<evidence type="ECO:0000313" key="4">
    <source>
        <dbReference type="EMBL" id="TFK27735.1"/>
    </source>
</evidence>
<evidence type="ECO:0000256" key="1">
    <source>
        <dbReference type="ARBA" id="ARBA00010365"/>
    </source>
</evidence>
<evidence type="ECO:0000259" key="3">
    <source>
        <dbReference type="Pfam" id="PF04664"/>
    </source>
</evidence>
<organism evidence="4 5">
    <name type="scientific">Coprinopsis marcescibilis</name>
    <name type="common">Agaric fungus</name>
    <name type="synonym">Psathyrella marcescibilis</name>
    <dbReference type="NCBI Taxonomy" id="230819"/>
    <lineage>
        <taxon>Eukaryota</taxon>
        <taxon>Fungi</taxon>
        <taxon>Dikarya</taxon>
        <taxon>Basidiomycota</taxon>
        <taxon>Agaricomycotina</taxon>
        <taxon>Agaricomycetes</taxon>
        <taxon>Agaricomycetidae</taxon>
        <taxon>Agaricales</taxon>
        <taxon>Agaricineae</taxon>
        <taxon>Psathyrellaceae</taxon>
        <taxon>Coprinopsis</taxon>
    </lineage>
</organism>
<protein>
    <recommendedName>
        <fullName evidence="3">Opioid growth factor receptor (OGFr) conserved domain-containing protein</fullName>
    </recommendedName>
</protein>